<feature type="domain" description="NADH-quinone oxidoreductase subunit D" evidence="4">
    <location>
        <begin position="1"/>
        <end position="158"/>
    </location>
</feature>
<accession>A0A183CZC7</accession>
<dbReference type="GO" id="GO:0005739">
    <property type="term" value="C:mitochondrion"/>
    <property type="evidence" value="ECO:0007669"/>
    <property type="project" value="GOC"/>
</dbReference>
<dbReference type="InterPro" id="IPR001135">
    <property type="entry name" value="NADH_Q_OxRdtase_suD"/>
</dbReference>
<evidence type="ECO:0000256" key="2">
    <source>
        <dbReference type="ARBA" id="ARBA00030505"/>
    </source>
</evidence>
<dbReference type="Pfam" id="PF00346">
    <property type="entry name" value="Complex1_49kDa"/>
    <property type="match status" value="1"/>
</dbReference>
<name>A0A183CZC7_9BILA</name>
<dbReference type="GO" id="GO:0006120">
    <property type="term" value="P:mitochondrial electron transport, NADH to ubiquinone"/>
    <property type="evidence" value="ECO:0007669"/>
    <property type="project" value="TreeGrafter"/>
</dbReference>
<dbReference type="GO" id="GO:0048038">
    <property type="term" value="F:quinone binding"/>
    <property type="evidence" value="ECO:0007669"/>
    <property type="project" value="InterPro"/>
</dbReference>
<evidence type="ECO:0000313" key="7">
    <source>
        <dbReference type="WBParaSite" id="GPUH_0000182201-mRNA-1"/>
    </source>
</evidence>
<evidence type="ECO:0000259" key="4">
    <source>
        <dbReference type="Pfam" id="PF00346"/>
    </source>
</evidence>
<dbReference type="GO" id="GO:0051287">
    <property type="term" value="F:NAD binding"/>
    <property type="evidence" value="ECO:0007669"/>
    <property type="project" value="InterPro"/>
</dbReference>
<dbReference type="InterPro" id="IPR022885">
    <property type="entry name" value="NDH1_su_D/H"/>
</dbReference>
<dbReference type="OrthoDB" id="1009at2759"/>
<proteinExistence type="inferred from homology"/>
<gene>
    <name evidence="5" type="ORF">GPUH_LOCUS1818</name>
</gene>
<evidence type="ECO:0000313" key="6">
    <source>
        <dbReference type="Proteomes" id="UP000271098"/>
    </source>
</evidence>
<evidence type="ECO:0000313" key="5">
    <source>
        <dbReference type="EMBL" id="VDK31000.1"/>
    </source>
</evidence>
<dbReference type="WBParaSite" id="GPUH_0000182201-mRNA-1">
    <property type="protein sequence ID" value="GPUH_0000182201-mRNA-1"/>
    <property type="gene ID" value="GPUH_0000182201"/>
</dbReference>
<dbReference type="Gene3D" id="1.10.645.10">
    <property type="entry name" value="Cytochrome-c3 Hydrogenase, chain B"/>
    <property type="match status" value="1"/>
</dbReference>
<reference evidence="5 6" key="2">
    <citation type="submission" date="2018-11" db="EMBL/GenBank/DDBJ databases">
        <authorList>
            <consortium name="Pathogen Informatics"/>
        </authorList>
    </citation>
    <scope>NUCLEOTIDE SEQUENCE [LARGE SCALE GENOMIC DNA]</scope>
</reference>
<dbReference type="GO" id="GO:0016651">
    <property type="term" value="F:oxidoreductase activity, acting on NAD(P)H"/>
    <property type="evidence" value="ECO:0007669"/>
    <property type="project" value="InterPro"/>
</dbReference>
<protein>
    <recommendedName>
        <fullName evidence="2">Complex I-49kD</fullName>
    </recommendedName>
    <alternativeName>
        <fullName evidence="3">NADH-ubiquinone oxidoreductase 49 kDa subunit</fullName>
    </alternativeName>
</protein>
<sequence>MHANYVRPGGVAWDLPLGWLDDVYDWAVQFPQKLDAMEDLLTENRIFLARTVDIGIVKAEDALLWGFSGVMLRGSGIKWDVRKAQPYDAYDQVDFSVPVGVKGDCYDRYAPRSRYLVRMEEMRESLKIVFECLNKMPAGEVRIDDHKVTPPRRTEMKVNRSLWWLGLSAESVDILGMHPDI</sequence>
<evidence type="ECO:0000256" key="3">
    <source>
        <dbReference type="ARBA" id="ARBA00031562"/>
    </source>
</evidence>
<dbReference type="PANTHER" id="PTHR11993">
    <property type="entry name" value="NADH-UBIQUINONE OXIDOREDUCTASE 49 KDA SUBUNIT"/>
    <property type="match status" value="1"/>
</dbReference>
<evidence type="ECO:0000256" key="1">
    <source>
        <dbReference type="ARBA" id="ARBA00005769"/>
    </source>
</evidence>
<dbReference type="EMBL" id="UYRT01002390">
    <property type="protein sequence ID" value="VDK31000.1"/>
    <property type="molecule type" value="Genomic_DNA"/>
</dbReference>
<reference evidence="7" key="1">
    <citation type="submission" date="2016-06" db="UniProtKB">
        <authorList>
            <consortium name="WormBaseParasite"/>
        </authorList>
    </citation>
    <scope>IDENTIFICATION</scope>
</reference>
<dbReference type="InterPro" id="IPR029014">
    <property type="entry name" value="NiFe-Hase_large"/>
</dbReference>
<comment type="similarity">
    <text evidence="1">Belongs to the complex I 49 kDa subunit family.</text>
</comment>
<dbReference type="PANTHER" id="PTHR11993:SF10">
    <property type="entry name" value="NADH DEHYDROGENASE [UBIQUINONE] IRON-SULFUR PROTEIN 2, MITOCHONDRIAL"/>
    <property type="match status" value="1"/>
</dbReference>
<organism evidence="7">
    <name type="scientific">Gongylonema pulchrum</name>
    <dbReference type="NCBI Taxonomy" id="637853"/>
    <lineage>
        <taxon>Eukaryota</taxon>
        <taxon>Metazoa</taxon>
        <taxon>Ecdysozoa</taxon>
        <taxon>Nematoda</taxon>
        <taxon>Chromadorea</taxon>
        <taxon>Rhabditida</taxon>
        <taxon>Spirurina</taxon>
        <taxon>Spiruromorpha</taxon>
        <taxon>Spiruroidea</taxon>
        <taxon>Gongylonematidae</taxon>
        <taxon>Gongylonema</taxon>
    </lineage>
</organism>
<keyword evidence="6" id="KW-1185">Reference proteome</keyword>
<dbReference type="Proteomes" id="UP000271098">
    <property type="component" value="Unassembled WGS sequence"/>
</dbReference>
<dbReference type="SUPFAM" id="SSF56762">
    <property type="entry name" value="HydB/Nqo4-like"/>
    <property type="match status" value="1"/>
</dbReference>
<dbReference type="AlphaFoldDB" id="A0A183CZC7"/>